<name>A0A9P4JGU3_9PLEO</name>
<protein>
    <submittedName>
        <fullName evidence="1">Uncharacterized protein</fullName>
    </submittedName>
</protein>
<sequence>MRDGAPRLFTRPPRVSIFFNTLRSIIRLWDGLASERNRGQISQSPPCAADLSIASNSSLVAPHLYQDQAAVGQHARDTRRRDCGLRCGVTGDKVNRRETSTLIRHGSSLSFSSASSRQTTTSLVFQFSFPRCDTQITVSSGESSLCKINLCHDISSHVSFGKIVT</sequence>
<gene>
    <name evidence="1" type="ORF">GQ43DRAFT_257285</name>
</gene>
<accession>A0A9P4JGU3</accession>
<dbReference type="EMBL" id="ML994389">
    <property type="protein sequence ID" value="KAF2196437.1"/>
    <property type="molecule type" value="Genomic_DNA"/>
</dbReference>
<comment type="caution">
    <text evidence="1">The sequence shown here is derived from an EMBL/GenBank/DDBJ whole genome shotgun (WGS) entry which is preliminary data.</text>
</comment>
<dbReference type="AlphaFoldDB" id="A0A9P4JGU3"/>
<keyword evidence="2" id="KW-1185">Reference proteome</keyword>
<reference evidence="1" key="1">
    <citation type="journal article" date="2020" name="Stud. Mycol.">
        <title>101 Dothideomycetes genomes: a test case for predicting lifestyles and emergence of pathogens.</title>
        <authorList>
            <person name="Haridas S."/>
            <person name="Albert R."/>
            <person name="Binder M."/>
            <person name="Bloem J."/>
            <person name="Labutti K."/>
            <person name="Salamov A."/>
            <person name="Andreopoulos B."/>
            <person name="Baker S."/>
            <person name="Barry K."/>
            <person name="Bills G."/>
            <person name="Bluhm B."/>
            <person name="Cannon C."/>
            <person name="Castanera R."/>
            <person name="Culley D."/>
            <person name="Daum C."/>
            <person name="Ezra D."/>
            <person name="Gonzalez J."/>
            <person name="Henrissat B."/>
            <person name="Kuo A."/>
            <person name="Liang C."/>
            <person name="Lipzen A."/>
            <person name="Lutzoni F."/>
            <person name="Magnuson J."/>
            <person name="Mondo S."/>
            <person name="Nolan M."/>
            <person name="Ohm R."/>
            <person name="Pangilinan J."/>
            <person name="Park H.-J."/>
            <person name="Ramirez L."/>
            <person name="Alfaro M."/>
            <person name="Sun H."/>
            <person name="Tritt A."/>
            <person name="Yoshinaga Y."/>
            <person name="Zwiers L.-H."/>
            <person name="Turgeon B."/>
            <person name="Goodwin S."/>
            <person name="Spatafora J."/>
            <person name="Crous P."/>
            <person name="Grigoriev I."/>
        </authorList>
    </citation>
    <scope>NUCLEOTIDE SEQUENCE</scope>
    <source>
        <strain evidence="1">ATCC 74209</strain>
    </source>
</reference>
<proteinExistence type="predicted"/>
<organism evidence="1 2">
    <name type="scientific">Delitschia confertaspora ATCC 74209</name>
    <dbReference type="NCBI Taxonomy" id="1513339"/>
    <lineage>
        <taxon>Eukaryota</taxon>
        <taxon>Fungi</taxon>
        <taxon>Dikarya</taxon>
        <taxon>Ascomycota</taxon>
        <taxon>Pezizomycotina</taxon>
        <taxon>Dothideomycetes</taxon>
        <taxon>Pleosporomycetidae</taxon>
        <taxon>Pleosporales</taxon>
        <taxon>Delitschiaceae</taxon>
        <taxon>Delitschia</taxon>
    </lineage>
</organism>
<evidence type="ECO:0000313" key="2">
    <source>
        <dbReference type="Proteomes" id="UP000799536"/>
    </source>
</evidence>
<evidence type="ECO:0000313" key="1">
    <source>
        <dbReference type="EMBL" id="KAF2196437.1"/>
    </source>
</evidence>
<dbReference type="Proteomes" id="UP000799536">
    <property type="component" value="Unassembled WGS sequence"/>
</dbReference>